<organism evidence="1 2">
    <name type="scientific">Chlamydia felis (strain Fe/C-56)</name>
    <name type="common">Chlamydophila felis</name>
    <dbReference type="NCBI Taxonomy" id="264202"/>
    <lineage>
        <taxon>Bacteria</taxon>
        <taxon>Pseudomonadati</taxon>
        <taxon>Chlamydiota</taxon>
        <taxon>Chlamydiia</taxon>
        <taxon>Chlamydiales</taxon>
        <taxon>Chlamydiaceae</taxon>
        <taxon>Chlamydia/Chlamydophila group</taxon>
        <taxon>Chlamydia</taxon>
    </lineage>
</organism>
<dbReference type="KEGG" id="cfe:BAE81729.1"/>
<reference evidence="1 2" key="1">
    <citation type="journal article" date="2006" name="DNA Res.">
        <title>Genome sequence of the cat pathogen, Chlamydophila felis.</title>
        <authorList>
            <person name="Azuma Y."/>
            <person name="Hirakawa H."/>
            <person name="Yamashita A."/>
            <person name="Cai Y."/>
            <person name="Rahman M.A."/>
            <person name="Suzuki H."/>
            <person name="Mitaku S."/>
            <person name="Toh H."/>
            <person name="Goto S."/>
            <person name="Murakami T."/>
            <person name="Sugi K."/>
            <person name="Hayashi H."/>
            <person name="Fukushi H."/>
            <person name="Hattori M."/>
            <person name="Kuhara S."/>
            <person name="Shirai M."/>
        </authorList>
    </citation>
    <scope>NUCLEOTIDE SEQUENCE [LARGE SCALE GENOMIC DNA]</scope>
    <source>
        <strain evidence="1 2">Fe/C-56</strain>
    </source>
</reference>
<dbReference type="AlphaFoldDB" id="Q252Q9"/>
<keyword evidence="2" id="KW-1185">Reference proteome</keyword>
<proteinExistence type="predicted"/>
<sequence>MPENCLFSYRLYYNKKSLLCFRIMNCMFMLKAVFTCKTLLKAINCLQDILSGFNLDVVPPEEQIRIASTKRKDTMHNL</sequence>
<name>Q252Q9_CHLFF</name>
<dbReference type="EMBL" id="AP006861">
    <property type="protein sequence ID" value="BAE81729.1"/>
    <property type="molecule type" value="Genomic_DNA"/>
</dbReference>
<protein>
    <submittedName>
        <fullName evidence="1">Uncharacterized protein</fullName>
    </submittedName>
</protein>
<dbReference type="HOGENOM" id="CLU_2615584_0_0_0"/>
<evidence type="ECO:0000313" key="2">
    <source>
        <dbReference type="Proteomes" id="UP000001260"/>
    </source>
</evidence>
<evidence type="ECO:0000313" key="1">
    <source>
        <dbReference type="EMBL" id="BAE81729.1"/>
    </source>
</evidence>
<dbReference type="Proteomes" id="UP000001260">
    <property type="component" value="Chromosome"/>
</dbReference>
<gene>
    <name evidence="1" type="ordered locus">CF0957</name>
</gene>
<accession>Q252Q9</accession>